<dbReference type="EMBL" id="JAVKPK010000037">
    <property type="protein sequence ID" value="MDR7666085.1"/>
    <property type="molecule type" value="Genomic_DNA"/>
</dbReference>
<organism evidence="1 2">
    <name type="scientific">Methanosarcina baikalica</name>
    <dbReference type="NCBI Taxonomy" id="3073890"/>
    <lineage>
        <taxon>Archaea</taxon>
        <taxon>Methanobacteriati</taxon>
        <taxon>Methanobacteriota</taxon>
        <taxon>Stenosarchaea group</taxon>
        <taxon>Methanomicrobia</taxon>
        <taxon>Methanosarcinales</taxon>
        <taxon>Methanosarcinaceae</taxon>
        <taxon>Methanosarcina</taxon>
    </lineage>
</organism>
<protein>
    <submittedName>
        <fullName evidence="1">Uncharacterized protein</fullName>
    </submittedName>
</protein>
<evidence type="ECO:0000313" key="1">
    <source>
        <dbReference type="EMBL" id="MDR7666085.1"/>
    </source>
</evidence>
<sequence>MTIKKKFGIGAVFATILLAAILLVPVVSAQGNETTQKNATAQLTFGPETLDKLKSNPYCIAAYGSIPTFTTVEERYHWIDTLNNIMDKLFSVKFAQDPEMMKYFDPIGPIRTSSATFDGIIEISINNSSKVDKPFLDEFYQIIDSKAISMGVKEVPVVFMRENNLTLAEIESLGFTNIESSGSTNIELPNSTINDSNSINESTLNTSNLSENKSSKINSIPGFELLGSLICLYGGWKLRKK</sequence>
<dbReference type="Proteomes" id="UP001246244">
    <property type="component" value="Unassembled WGS sequence"/>
</dbReference>
<proteinExistence type="predicted"/>
<gene>
    <name evidence="1" type="ORF">RG963_09920</name>
</gene>
<accession>A0ABU2D274</accession>
<keyword evidence="2" id="KW-1185">Reference proteome</keyword>
<dbReference type="RefSeq" id="WP_310576112.1">
    <property type="nucleotide sequence ID" value="NZ_JAVKPK010000037.1"/>
</dbReference>
<evidence type="ECO:0000313" key="2">
    <source>
        <dbReference type="Proteomes" id="UP001246244"/>
    </source>
</evidence>
<reference evidence="2" key="1">
    <citation type="submission" date="2023-07" db="EMBL/GenBank/DDBJ databases">
        <title>Whole-genome sequencing of a new Methanosarcina sp. Z-7115.</title>
        <authorList>
            <person name="Zhilina T.N."/>
            <person name="Merkel A.Y."/>
        </authorList>
    </citation>
    <scope>NUCLEOTIDE SEQUENCE [LARGE SCALE GENOMIC DNA]</scope>
    <source>
        <strain evidence="2">Z-7115</strain>
    </source>
</reference>
<comment type="caution">
    <text evidence="1">The sequence shown here is derived from an EMBL/GenBank/DDBJ whole genome shotgun (WGS) entry which is preliminary data.</text>
</comment>
<name>A0ABU2D274_9EURY</name>